<dbReference type="PANTHER" id="PTHR47332:SF4">
    <property type="entry name" value="SET DOMAIN-CONTAINING PROTEIN 5"/>
    <property type="match status" value="1"/>
</dbReference>
<proteinExistence type="predicted"/>
<dbReference type="EMBL" id="JARH01000602">
    <property type="protein sequence ID" value="EXF78900.1"/>
    <property type="molecule type" value="Genomic_DNA"/>
</dbReference>
<protein>
    <recommendedName>
        <fullName evidence="1">SET domain-containing protein</fullName>
    </recommendedName>
</protein>
<keyword evidence="3" id="KW-1185">Reference proteome</keyword>
<organism evidence="2 3">
    <name type="scientific">Colletotrichum fioriniae PJ7</name>
    <dbReference type="NCBI Taxonomy" id="1445577"/>
    <lineage>
        <taxon>Eukaryota</taxon>
        <taxon>Fungi</taxon>
        <taxon>Dikarya</taxon>
        <taxon>Ascomycota</taxon>
        <taxon>Pezizomycotina</taxon>
        <taxon>Sordariomycetes</taxon>
        <taxon>Hypocreomycetidae</taxon>
        <taxon>Glomerellales</taxon>
        <taxon>Glomerellaceae</taxon>
        <taxon>Colletotrichum</taxon>
        <taxon>Colletotrichum acutatum species complex</taxon>
    </lineage>
</organism>
<name>A0A010QQJ7_9PEZI</name>
<comment type="caution">
    <text evidence="2">The sequence shown here is derived from an EMBL/GenBank/DDBJ whole genome shotgun (WGS) entry which is preliminary data.</text>
</comment>
<dbReference type="Proteomes" id="UP000020467">
    <property type="component" value="Unassembled WGS sequence"/>
</dbReference>
<gene>
    <name evidence="2" type="ORF">CFIO01_06689</name>
</gene>
<sequence length="357" mass="40560">MEVNKFTALTLGVIYPQRQGMACDDFFVGFQVWTKFHIDTYSLHTLLDLAAEAKLANNILNQSKPLEKIKIEFLEFQAFIDSILPPLPYSQITWKTVYIAQGIIVDGDVDEDDDDDEVYELENGYYLDWSPSSSASSVTSEEPTQGNGFGKIETPILLQPAELPLLTTYKNAYGNKERLSIFSNEFFEVRRSATAGWGAFASKKLYQGDQILVEKALYHAIYADVTTSVRSLPEKERLIANDMFGHKGREGETHEEAVWNTNAFAAYVPSKSGNKRNMPGLFAIAGRFNHSCLPKIDYKYRASHESLVFTVRDWVIEEGEELTISYGQDPSVLYYKYGFICECGHCRKFDPRKSEWS</sequence>
<dbReference type="eggNOG" id="ENOG502SBR1">
    <property type="taxonomic scope" value="Eukaryota"/>
</dbReference>
<dbReference type="InterPro" id="IPR053185">
    <property type="entry name" value="SET_domain_protein"/>
</dbReference>
<dbReference type="Pfam" id="PF00856">
    <property type="entry name" value="SET"/>
    <property type="match status" value="1"/>
</dbReference>
<accession>A0A010QQJ7</accession>
<dbReference type="PANTHER" id="PTHR47332">
    <property type="entry name" value="SET DOMAIN-CONTAINING PROTEIN 5"/>
    <property type="match status" value="1"/>
</dbReference>
<dbReference type="OrthoDB" id="3180714at2759"/>
<dbReference type="SUPFAM" id="SSF82199">
    <property type="entry name" value="SET domain"/>
    <property type="match status" value="1"/>
</dbReference>
<dbReference type="PROSITE" id="PS50280">
    <property type="entry name" value="SET"/>
    <property type="match status" value="1"/>
</dbReference>
<dbReference type="InterPro" id="IPR001214">
    <property type="entry name" value="SET_dom"/>
</dbReference>
<dbReference type="InterPro" id="IPR046341">
    <property type="entry name" value="SET_dom_sf"/>
</dbReference>
<evidence type="ECO:0000313" key="2">
    <source>
        <dbReference type="EMBL" id="EXF78900.1"/>
    </source>
</evidence>
<dbReference type="AlphaFoldDB" id="A0A010QQJ7"/>
<dbReference type="Gene3D" id="2.170.270.10">
    <property type="entry name" value="SET domain"/>
    <property type="match status" value="1"/>
</dbReference>
<dbReference type="STRING" id="1445577.A0A010QQJ7"/>
<evidence type="ECO:0000259" key="1">
    <source>
        <dbReference type="PROSITE" id="PS50280"/>
    </source>
</evidence>
<dbReference type="HOGENOM" id="CLU_776137_0_0_1"/>
<reference evidence="2 3" key="1">
    <citation type="submission" date="2014-02" db="EMBL/GenBank/DDBJ databases">
        <title>The genome sequence of Colletotrichum fioriniae PJ7.</title>
        <authorList>
            <person name="Baroncelli R."/>
            <person name="Thon M.R."/>
        </authorList>
    </citation>
    <scope>NUCLEOTIDE SEQUENCE [LARGE SCALE GENOMIC DNA]</scope>
    <source>
        <strain evidence="2 3">PJ7</strain>
    </source>
</reference>
<evidence type="ECO:0000313" key="3">
    <source>
        <dbReference type="Proteomes" id="UP000020467"/>
    </source>
</evidence>
<dbReference type="CDD" id="cd20071">
    <property type="entry name" value="SET_SMYD"/>
    <property type="match status" value="1"/>
</dbReference>
<dbReference type="KEGG" id="cfj:CFIO01_06689"/>
<feature type="domain" description="SET" evidence="1">
    <location>
        <begin position="185"/>
        <end position="327"/>
    </location>
</feature>